<feature type="domain" description="TF-B3" evidence="6">
    <location>
        <begin position="98"/>
        <end position="147"/>
    </location>
</feature>
<comment type="subcellular location">
    <subcellularLocation>
        <location evidence="1">Nucleus</location>
    </subcellularLocation>
</comment>
<evidence type="ECO:0000313" key="7">
    <source>
        <dbReference type="EMBL" id="KAH6823851.1"/>
    </source>
</evidence>
<dbReference type="GO" id="GO:0003677">
    <property type="term" value="F:DNA binding"/>
    <property type="evidence" value="ECO:0007669"/>
    <property type="project" value="UniProtKB-KW"/>
</dbReference>
<keyword evidence="3" id="KW-0238">DNA-binding</keyword>
<evidence type="ECO:0000259" key="6">
    <source>
        <dbReference type="PROSITE" id="PS50863"/>
    </source>
</evidence>
<gene>
    <name evidence="7" type="ORF">C2S53_013106</name>
</gene>
<proteinExistence type="predicted"/>
<dbReference type="Proteomes" id="UP001190926">
    <property type="component" value="Unassembled WGS sequence"/>
</dbReference>
<keyword evidence="8" id="KW-1185">Reference proteome</keyword>
<dbReference type="GO" id="GO:0005634">
    <property type="term" value="C:nucleus"/>
    <property type="evidence" value="ECO:0007669"/>
    <property type="project" value="UniProtKB-SubCell"/>
</dbReference>
<dbReference type="PANTHER" id="PTHR31920">
    <property type="entry name" value="B3 DOMAIN-CONTAINING"/>
    <property type="match status" value="1"/>
</dbReference>
<evidence type="ECO:0000256" key="1">
    <source>
        <dbReference type="ARBA" id="ARBA00004123"/>
    </source>
</evidence>
<keyword evidence="4" id="KW-0804">Transcription</keyword>
<organism evidence="7 8">
    <name type="scientific">Perilla frutescens var. hirtella</name>
    <name type="common">Perilla citriodora</name>
    <name type="synonym">Perilla setoyensis</name>
    <dbReference type="NCBI Taxonomy" id="608512"/>
    <lineage>
        <taxon>Eukaryota</taxon>
        <taxon>Viridiplantae</taxon>
        <taxon>Streptophyta</taxon>
        <taxon>Embryophyta</taxon>
        <taxon>Tracheophyta</taxon>
        <taxon>Spermatophyta</taxon>
        <taxon>Magnoliopsida</taxon>
        <taxon>eudicotyledons</taxon>
        <taxon>Gunneridae</taxon>
        <taxon>Pentapetalae</taxon>
        <taxon>asterids</taxon>
        <taxon>lamiids</taxon>
        <taxon>Lamiales</taxon>
        <taxon>Lamiaceae</taxon>
        <taxon>Nepetoideae</taxon>
        <taxon>Elsholtzieae</taxon>
        <taxon>Perilla</taxon>
    </lineage>
</organism>
<dbReference type="PROSITE" id="PS50863">
    <property type="entry name" value="B3"/>
    <property type="match status" value="2"/>
</dbReference>
<dbReference type="Gene3D" id="2.40.330.10">
    <property type="entry name" value="DNA-binding pseudobarrel domain"/>
    <property type="match status" value="3"/>
</dbReference>
<evidence type="ECO:0000313" key="8">
    <source>
        <dbReference type="Proteomes" id="UP001190926"/>
    </source>
</evidence>
<dbReference type="PANTHER" id="PTHR31920:SF132">
    <property type="entry name" value="TF-B3 DOMAIN-CONTAINING PROTEIN"/>
    <property type="match status" value="1"/>
</dbReference>
<dbReference type="InterPro" id="IPR015300">
    <property type="entry name" value="DNA-bd_pseudobarrel_sf"/>
</dbReference>
<evidence type="ECO:0000256" key="3">
    <source>
        <dbReference type="ARBA" id="ARBA00023125"/>
    </source>
</evidence>
<reference evidence="7 8" key="1">
    <citation type="journal article" date="2021" name="Nat. Commun.">
        <title>Incipient diploidization of the medicinal plant Perilla within 10,000 years.</title>
        <authorList>
            <person name="Zhang Y."/>
            <person name="Shen Q."/>
            <person name="Leng L."/>
            <person name="Zhang D."/>
            <person name="Chen S."/>
            <person name="Shi Y."/>
            <person name="Ning Z."/>
            <person name="Chen S."/>
        </authorList>
    </citation>
    <scope>NUCLEOTIDE SEQUENCE [LARGE SCALE GENOMIC DNA]</scope>
    <source>
        <strain evidence="8">cv. PC099</strain>
    </source>
</reference>
<keyword evidence="2" id="KW-0805">Transcription regulation</keyword>
<keyword evidence="5" id="KW-0539">Nucleus</keyword>
<dbReference type="SMART" id="SM01019">
    <property type="entry name" value="B3"/>
    <property type="match status" value="2"/>
</dbReference>
<evidence type="ECO:0000256" key="2">
    <source>
        <dbReference type="ARBA" id="ARBA00023015"/>
    </source>
</evidence>
<evidence type="ECO:0000256" key="5">
    <source>
        <dbReference type="ARBA" id="ARBA00023242"/>
    </source>
</evidence>
<accession>A0AAD4IZ66</accession>
<comment type="caution">
    <text evidence="7">The sequence shown here is derived from an EMBL/GenBank/DDBJ whole genome shotgun (WGS) entry which is preliminary data.</text>
</comment>
<name>A0AAD4IZ66_PERFH</name>
<sequence length="299" mass="34268">MEEGSARLNVTGFFKVMGDKNWNRNLRLPSGMEPDLQSHDIVKIRVLYARVYKVRVLITSDGACRFESGWAKFARDAKLRRSEFFIFNQIMRNEYRVVQLARREGDIYFQEGWSTFVQDNGLAEGDLVTVRVYVGLNKWSVSIYDPYGWRKIPTKVANTAAVPTPDSRPPVADSGSSRLDSVGLRFIRKFARYALKTNLDLPNTFALAMDRRDGGPVTLENAVGSKYYASLHERDNEKGRRFYLAAEGWIEFRRETYVRLGNILLFTLVRTSEPTIHVELLESVLDRELLGQARRGGLI</sequence>
<dbReference type="InterPro" id="IPR003340">
    <property type="entry name" value="B3_DNA-bd"/>
</dbReference>
<protein>
    <recommendedName>
        <fullName evidence="6">TF-B3 domain-containing protein</fullName>
    </recommendedName>
</protein>
<dbReference type="SUPFAM" id="SSF101936">
    <property type="entry name" value="DNA-binding pseudobarrel domain"/>
    <property type="match status" value="3"/>
</dbReference>
<feature type="domain" description="TF-B3" evidence="6">
    <location>
        <begin position="184"/>
        <end position="284"/>
    </location>
</feature>
<dbReference type="EMBL" id="SDAM02000556">
    <property type="protein sequence ID" value="KAH6823851.1"/>
    <property type="molecule type" value="Genomic_DNA"/>
</dbReference>
<dbReference type="InterPro" id="IPR050655">
    <property type="entry name" value="Plant_B3_domain"/>
</dbReference>
<evidence type="ECO:0000256" key="4">
    <source>
        <dbReference type="ARBA" id="ARBA00023163"/>
    </source>
</evidence>
<dbReference type="AlphaFoldDB" id="A0AAD4IZ66"/>